<dbReference type="EMBL" id="WNKX01000024">
    <property type="protein sequence ID" value="MTW13614.1"/>
    <property type="molecule type" value="Genomic_DNA"/>
</dbReference>
<feature type="region of interest" description="Disordered" evidence="1">
    <location>
        <begin position="179"/>
        <end position="202"/>
    </location>
</feature>
<evidence type="ECO:0000256" key="1">
    <source>
        <dbReference type="SAM" id="MobiDB-lite"/>
    </source>
</evidence>
<dbReference type="Proteomes" id="UP000472320">
    <property type="component" value="Unassembled WGS sequence"/>
</dbReference>
<gene>
    <name evidence="3" type="ORF">GM658_23675</name>
</gene>
<keyword evidence="4" id="KW-1185">Reference proteome</keyword>
<dbReference type="RefSeq" id="WP_155456523.1">
    <property type="nucleotide sequence ID" value="NZ_WNKX01000024.1"/>
</dbReference>
<sequence>MTYQLQLAAVATPESDLEVFPFMNKLRQEAGEQAPSVVLKRFHDALAALFPDTPWSEGHYAGNAGRLTVERRRKVVVPHVLYLAQELGLTVVDNQSGEVHRPPTYQVVLEGPAEGVGLGDAANRLAALTRKPVTEMLALLSGGRRTVVKKGVPRFQARQYAAALRERAGCHATLALEPGVAAHPEPPPPKKLPPPAAPQAPLDLDRAKPAARSSALALDPVVAPAPAAGSAGANPALPPRASREQEKAAAEELVRNRRLYVLADGVRLTIYATVLYLITGYFYLSLVGWPKIPLAFGIMALTMTAVYRLAKGAGSNIVMRILAVILVFIPLANILVLLLMIRRGKVVLREEGIATNWLGAEYHELCAMRGGGNFILPSTIVCWVAAVSIGVLIALGRLAADKEIDVMIGKHPQPCAIVGIWKSSKIGPDGALLMDEDGNYYVMPETGNEGKVKKEQGRWKVVNHTIWWETPLPDKPWISATQVQTFKMSLDGRTITMFEMEKGGLFTELHRVGGMKSPRCAIK</sequence>
<organism evidence="3 4">
    <name type="scientific">Massilia eburnea</name>
    <dbReference type="NCBI Taxonomy" id="1776165"/>
    <lineage>
        <taxon>Bacteria</taxon>
        <taxon>Pseudomonadati</taxon>
        <taxon>Pseudomonadota</taxon>
        <taxon>Betaproteobacteria</taxon>
        <taxon>Burkholderiales</taxon>
        <taxon>Oxalobacteraceae</taxon>
        <taxon>Telluria group</taxon>
        <taxon>Massilia</taxon>
    </lineage>
</organism>
<reference evidence="3 4" key="1">
    <citation type="submission" date="2019-11" db="EMBL/GenBank/DDBJ databases">
        <title>Type strains purchased from KCTC, JCM and DSMZ.</title>
        <authorList>
            <person name="Lu H."/>
        </authorList>
    </citation>
    <scope>NUCLEOTIDE SEQUENCE [LARGE SCALE GENOMIC DNA]</scope>
    <source>
        <strain evidence="3 4">JCM 31587</strain>
    </source>
</reference>
<feature type="transmembrane region" description="Helical" evidence="2">
    <location>
        <begin position="265"/>
        <end position="286"/>
    </location>
</feature>
<proteinExistence type="predicted"/>
<evidence type="ECO:0000313" key="4">
    <source>
        <dbReference type="Proteomes" id="UP000472320"/>
    </source>
</evidence>
<keyword evidence="2" id="KW-0472">Membrane</keyword>
<keyword evidence="2" id="KW-1133">Transmembrane helix</keyword>
<evidence type="ECO:0000313" key="3">
    <source>
        <dbReference type="EMBL" id="MTW13614.1"/>
    </source>
</evidence>
<feature type="transmembrane region" description="Helical" evidence="2">
    <location>
        <begin position="374"/>
        <end position="400"/>
    </location>
</feature>
<dbReference type="AlphaFoldDB" id="A0A6L6QNF8"/>
<dbReference type="OrthoDB" id="8757360at2"/>
<protein>
    <submittedName>
        <fullName evidence="3">Uncharacterized protein</fullName>
    </submittedName>
</protein>
<comment type="caution">
    <text evidence="3">The sequence shown here is derived from an EMBL/GenBank/DDBJ whole genome shotgun (WGS) entry which is preliminary data.</text>
</comment>
<keyword evidence="2" id="KW-0812">Transmembrane</keyword>
<feature type="compositionally biased region" description="Pro residues" evidence="1">
    <location>
        <begin position="184"/>
        <end position="198"/>
    </location>
</feature>
<name>A0A6L6QNF8_9BURK</name>
<accession>A0A6L6QNF8</accession>
<feature type="transmembrane region" description="Helical" evidence="2">
    <location>
        <begin position="292"/>
        <end position="310"/>
    </location>
</feature>
<feature type="transmembrane region" description="Helical" evidence="2">
    <location>
        <begin position="317"/>
        <end position="341"/>
    </location>
</feature>
<evidence type="ECO:0000256" key="2">
    <source>
        <dbReference type="SAM" id="Phobius"/>
    </source>
</evidence>